<gene>
    <name evidence="2" type="ORF">GNP77_11925</name>
</gene>
<dbReference type="GO" id="GO:0016740">
    <property type="term" value="F:transferase activity"/>
    <property type="evidence" value="ECO:0007669"/>
    <property type="project" value="UniProtKB-KW"/>
</dbReference>
<dbReference type="AlphaFoldDB" id="A0A6N3YZD6"/>
<dbReference type="InterPro" id="IPR029044">
    <property type="entry name" value="Nucleotide-diphossugar_trans"/>
</dbReference>
<evidence type="ECO:0000313" key="3">
    <source>
        <dbReference type="Proteomes" id="UP000435323"/>
    </source>
</evidence>
<dbReference type="Pfam" id="PF00535">
    <property type="entry name" value="Glycos_transf_2"/>
    <property type="match status" value="1"/>
</dbReference>
<dbReference type="PANTHER" id="PTHR43685:SF2">
    <property type="entry name" value="GLYCOSYLTRANSFERASE 2-LIKE DOMAIN-CONTAINING PROTEIN"/>
    <property type="match status" value="1"/>
</dbReference>
<proteinExistence type="predicted"/>
<name>A0A6N3YZD6_ALIFS</name>
<dbReference type="EMBL" id="WOBO01000014">
    <property type="protein sequence ID" value="MUK46088.1"/>
    <property type="molecule type" value="Genomic_DNA"/>
</dbReference>
<dbReference type="InterPro" id="IPR050834">
    <property type="entry name" value="Glycosyltransf_2"/>
</dbReference>
<accession>A0A6N3YZD6</accession>
<sequence length="268" mass="30864">MKLISVIIPVKDRITELKRTLDTVLNQSYENIEVIVAENNSKFPEEIEELIKSEYGENVHYLKVHPCKNANIARNAGANASRGEYVAFLDSDDEWESDYLASSLTHLTECDVDFVYSSAIINDSVSLKTVTARKFLAKEDPVNYLFGKNRGWAQSSSFFMTKDAFLKVSWDESLGRNQDLDYFIRCCDSLKVACMTDAKTTINWVLGEKRTIDFHSMLVFFARYTKRMNVVSKIRFFLIYFRLAKSIGDFKDFSQFLMVSFGLNKNNK</sequence>
<comment type="caution">
    <text evidence="2">The sequence shown here is derived from an EMBL/GenBank/DDBJ whole genome shotgun (WGS) entry which is preliminary data.</text>
</comment>
<dbReference type="InterPro" id="IPR001173">
    <property type="entry name" value="Glyco_trans_2-like"/>
</dbReference>
<organism evidence="2 3">
    <name type="scientific">Aliivibrio fischeri</name>
    <name type="common">Vibrio fischeri</name>
    <dbReference type="NCBI Taxonomy" id="668"/>
    <lineage>
        <taxon>Bacteria</taxon>
        <taxon>Pseudomonadati</taxon>
        <taxon>Pseudomonadota</taxon>
        <taxon>Gammaproteobacteria</taxon>
        <taxon>Vibrionales</taxon>
        <taxon>Vibrionaceae</taxon>
        <taxon>Aliivibrio</taxon>
    </lineage>
</organism>
<feature type="domain" description="Glycosyltransferase 2-like" evidence="1">
    <location>
        <begin position="5"/>
        <end position="173"/>
    </location>
</feature>
<dbReference type="RefSeq" id="WP_155656860.1">
    <property type="nucleotide sequence ID" value="NZ_WOBC01000031.1"/>
</dbReference>
<evidence type="ECO:0000259" key="1">
    <source>
        <dbReference type="Pfam" id="PF00535"/>
    </source>
</evidence>
<dbReference type="Proteomes" id="UP000435323">
    <property type="component" value="Unassembled WGS sequence"/>
</dbReference>
<dbReference type="PANTHER" id="PTHR43685">
    <property type="entry name" value="GLYCOSYLTRANSFERASE"/>
    <property type="match status" value="1"/>
</dbReference>
<evidence type="ECO:0000313" key="2">
    <source>
        <dbReference type="EMBL" id="MUK46088.1"/>
    </source>
</evidence>
<dbReference type="SUPFAM" id="SSF53448">
    <property type="entry name" value="Nucleotide-diphospho-sugar transferases"/>
    <property type="match status" value="1"/>
</dbReference>
<keyword evidence="2" id="KW-0808">Transferase</keyword>
<protein>
    <submittedName>
        <fullName evidence="2">Glycosyltransferase</fullName>
    </submittedName>
</protein>
<reference evidence="2 3" key="1">
    <citation type="submission" date="2019-11" db="EMBL/GenBank/DDBJ databases">
        <title>Using colonization assays and comparative genomics to discover symbiosis behaviors and factors in Vibrio fischeri.</title>
        <authorList>
            <person name="Bongrand C."/>
            <person name="Moriano-Gutierrez S."/>
            <person name="Arevalo P."/>
            <person name="Mcfall-Ngai M."/>
            <person name="Visick K."/>
            <person name="Polz M.F."/>
            <person name="Ruby E.G."/>
        </authorList>
    </citation>
    <scope>NUCLEOTIDE SEQUENCE [LARGE SCALE GENOMIC DNA]</scope>
    <source>
        <strain evidence="3">emors.3.2</strain>
    </source>
</reference>
<dbReference type="CDD" id="cd00761">
    <property type="entry name" value="Glyco_tranf_GTA_type"/>
    <property type="match status" value="1"/>
</dbReference>
<dbReference type="Gene3D" id="3.90.550.10">
    <property type="entry name" value="Spore Coat Polysaccharide Biosynthesis Protein SpsA, Chain A"/>
    <property type="match status" value="1"/>
</dbReference>